<dbReference type="AlphaFoldDB" id="A0A9P4UJY2"/>
<feature type="compositionally biased region" description="Acidic residues" evidence="1">
    <location>
        <begin position="151"/>
        <end position="172"/>
    </location>
</feature>
<evidence type="ECO:0000313" key="2">
    <source>
        <dbReference type="EMBL" id="KAF2716879.1"/>
    </source>
</evidence>
<name>A0A9P4UJY2_9PEZI</name>
<reference evidence="2" key="1">
    <citation type="journal article" date="2020" name="Stud. Mycol.">
        <title>101 Dothideomycetes genomes: a test case for predicting lifestyles and emergence of pathogens.</title>
        <authorList>
            <person name="Haridas S."/>
            <person name="Albert R."/>
            <person name="Binder M."/>
            <person name="Bloem J."/>
            <person name="Labutti K."/>
            <person name="Salamov A."/>
            <person name="Andreopoulos B."/>
            <person name="Baker S."/>
            <person name="Barry K."/>
            <person name="Bills G."/>
            <person name="Bluhm B."/>
            <person name="Cannon C."/>
            <person name="Castanera R."/>
            <person name="Culley D."/>
            <person name="Daum C."/>
            <person name="Ezra D."/>
            <person name="Gonzalez J."/>
            <person name="Henrissat B."/>
            <person name="Kuo A."/>
            <person name="Liang C."/>
            <person name="Lipzen A."/>
            <person name="Lutzoni F."/>
            <person name="Magnuson J."/>
            <person name="Mondo S."/>
            <person name="Nolan M."/>
            <person name="Ohm R."/>
            <person name="Pangilinan J."/>
            <person name="Park H.-J."/>
            <person name="Ramirez L."/>
            <person name="Alfaro M."/>
            <person name="Sun H."/>
            <person name="Tritt A."/>
            <person name="Yoshinaga Y."/>
            <person name="Zwiers L.-H."/>
            <person name="Turgeon B."/>
            <person name="Goodwin S."/>
            <person name="Spatafora J."/>
            <person name="Crous P."/>
            <person name="Grigoriev I."/>
        </authorList>
    </citation>
    <scope>NUCLEOTIDE SEQUENCE</scope>
    <source>
        <strain evidence="2">CBS 116435</strain>
    </source>
</reference>
<gene>
    <name evidence="2" type="ORF">K431DRAFT_289043</name>
</gene>
<dbReference type="OrthoDB" id="3938221at2759"/>
<evidence type="ECO:0000313" key="3">
    <source>
        <dbReference type="Proteomes" id="UP000799441"/>
    </source>
</evidence>
<dbReference type="Proteomes" id="UP000799441">
    <property type="component" value="Unassembled WGS sequence"/>
</dbReference>
<accession>A0A9P4UJY2</accession>
<proteinExistence type="predicted"/>
<protein>
    <submittedName>
        <fullName evidence="2">Uncharacterized protein</fullName>
    </submittedName>
</protein>
<organism evidence="2 3">
    <name type="scientific">Polychaeton citri CBS 116435</name>
    <dbReference type="NCBI Taxonomy" id="1314669"/>
    <lineage>
        <taxon>Eukaryota</taxon>
        <taxon>Fungi</taxon>
        <taxon>Dikarya</taxon>
        <taxon>Ascomycota</taxon>
        <taxon>Pezizomycotina</taxon>
        <taxon>Dothideomycetes</taxon>
        <taxon>Dothideomycetidae</taxon>
        <taxon>Capnodiales</taxon>
        <taxon>Capnodiaceae</taxon>
        <taxon>Polychaeton</taxon>
    </lineage>
</organism>
<evidence type="ECO:0000256" key="1">
    <source>
        <dbReference type="SAM" id="MobiDB-lite"/>
    </source>
</evidence>
<dbReference type="EMBL" id="MU003859">
    <property type="protein sequence ID" value="KAF2716879.1"/>
    <property type="molecule type" value="Genomic_DNA"/>
</dbReference>
<feature type="compositionally biased region" description="Acidic residues" evidence="1">
    <location>
        <begin position="102"/>
        <end position="124"/>
    </location>
</feature>
<comment type="caution">
    <text evidence="2">The sequence shown here is derived from an EMBL/GenBank/DDBJ whole genome shotgun (WGS) entry which is preliminary data.</text>
</comment>
<sequence length="227" mass="24777">MSLTEAYRLAHSAECRLAIAAKRPDRDLRVVVGHLIHYESLRLRIVEIEHNISQSQRASAVKFRGAGDVSDGSPLQPKRKPSSGQLGRRSPPPAAVIHSESESDDTDSDSDSYQDEIADGEGDIENLVLERYPTGSTRELDARQPPPLEADQGDDADEEDELPSPEDPDDATLAEITKGECDDGVRDMYDSVTKCPCHGRSDAPEFEKMWALPIGKDGKTRAVAAIA</sequence>
<feature type="region of interest" description="Disordered" evidence="1">
    <location>
        <begin position="56"/>
        <end position="174"/>
    </location>
</feature>
<keyword evidence="3" id="KW-1185">Reference proteome</keyword>